<name>A0A1H8GL32_9SPHN</name>
<dbReference type="SUPFAM" id="SSF53474">
    <property type="entry name" value="alpha/beta-Hydrolases"/>
    <property type="match status" value="1"/>
</dbReference>
<dbReference type="InterPro" id="IPR029058">
    <property type="entry name" value="AB_hydrolase_fold"/>
</dbReference>
<dbReference type="OrthoDB" id="9807916at2"/>
<keyword evidence="1" id="KW-1133">Transmembrane helix</keyword>
<dbReference type="Pfam" id="PF06057">
    <property type="entry name" value="VirJ"/>
    <property type="match status" value="1"/>
</dbReference>
<dbReference type="RefSeq" id="WP_093666330.1">
    <property type="nucleotide sequence ID" value="NZ_FOCF01000007.1"/>
</dbReference>
<dbReference type="EMBL" id="FOCF01000007">
    <property type="protein sequence ID" value="SEN44495.1"/>
    <property type="molecule type" value="Genomic_DNA"/>
</dbReference>
<evidence type="ECO:0000259" key="2">
    <source>
        <dbReference type="Pfam" id="PF06057"/>
    </source>
</evidence>
<proteinExistence type="predicted"/>
<gene>
    <name evidence="3" type="ORF">SAMN05192583_2800</name>
</gene>
<dbReference type="AlphaFoldDB" id="A0A1H8GL32"/>
<keyword evidence="1" id="KW-0812">Transmembrane</keyword>
<evidence type="ECO:0000256" key="1">
    <source>
        <dbReference type="SAM" id="Phobius"/>
    </source>
</evidence>
<reference evidence="4" key="1">
    <citation type="submission" date="2016-10" db="EMBL/GenBank/DDBJ databases">
        <authorList>
            <person name="Varghese N."/>
            <person name="Submissions S."/>
        </authorList>
    </citation>
    <scope>NUCLEOTIDE SEQUENCE [LARGE SCALE GENOMIC DNA]</scope>
    <source>
        <strain evidence="4">S6-262</strain>
    </source>
</reference>
<keyword evidence="1" id="KW-0472">Membrane</keyword>
<accession>A0A1H8GL32</accession>
<evidence type="ECO:0000313" key="3">
    <source>
        <dbReference type="EMBL" id="SEN44495.1"/>
    </source>
</evidence>
<dbReference type="Proteomes" id="UP000199206">
    <property type="component" value="Unassembled WGS sequence"/>
</dbReference>
<dbReference type="STRING" id="1166340.SAMN05192583_2800"/>
<dbReference type="InterPro" id="IPR010333">
    <property type="entry name" value="VirJ"/>
</dbReference>
<feature type="domain" description="Bacterial virulence" evidence="2">
    <location>
        <begin position="97"/>
        <end position="282"/>
    </location>
</feature>
<sequence>MSRAAGPDRVGHSPGVVRTGAALREIRRRFTSLSPDGAEKATMVASRSFTQASLRVLAVTGVIFVLVLIGRLWTGGYLDRDPIWRFPAQGRPAPVSVLYFSGDAGIRFGMGNYMAHRFPERGIDFTALSTSTVFRLGGNRAKVNAVVAGAVRDAEKRAGARPVVLIGQSYGADILQTGLAALPRSLRFGIGGVVLIVPGTETFFRADPLGILYGFRPDSVSTTTLRRIDWVPLTCIHGIEETDSVCPLLKAPNVTSVGLPGGHVMHRDAPTLAAAVLKAIERATPVADARR</sequence>
<feature type="transmembrane region" description="Helical" evidence="1">
    <location>
        <begin position="52"/>
        <end position="73"/>
    </location>
</feature>
<protein>
    <submittedName>
        <fullName evidence="3">Virulence protein (VirJ)</fullName>
    </submittedName>
</protein>
<evidence type="ECO:0000313" key="4">
    <source>
        <dbReference type="Proteomes" id="UP000199206"/>
    </source>
</evidence>
<organism evidence="3 4">
    <name type="scientific">Sphingomonas gellani</name>
    <dbReference type="NCBI Taxonomy" id="1166340"/>
    <lineage>
        <taxon>Bacteria</taxon>
        <taxon>Pseudomonadati</taxon>
        <taxon>Pseudomonadota</taxon>
        <taxon>Alphaproteobacteria</taxon>
        <taxon>Sphingomonadales</taxon>
        <taxon>Sphingomonadaceae</taxon>
        <taxon>Sphingomonas</taxon>
    </lineage>
</organism>
<keyword evidence="4" id="KW-1185">Reference proteome</keyword>
<dbReference type="Gene3D" id="3.40.50.1820">
    <property type="entry name" value="alpha/beta hydrolase"/>
    <property type="match status" value="1"/>
</dbReference>